<dbReference type="SUPFAM" id="SSF47413">
    <property type="entry name" value="lambda repressor-like DNA-binding domains"/>
    <property type="match status" value="1"/>
</dbReference>
<dbReference type="InterPro" id="IPR001387">
    <property type="entry name" value="Cro/C1-type_HTH"/>
</dbReference>
<dbReference type="PROSITE" id="PS50943">
    <property type="entry name" value="HTH_CROC1"/>
    <property type="match status" value="1"/>
</dbReference>
<sequence>MINLGLKIKAIRKKSGMTQSDLAQKAQVTRQVISQIENGTFSGSVTKLEKVLAVLRYQLSIEVFTFPTVEELGDIFNDD</sequence>
<protein>
    <submittedName>
        <fullName evidence="2">Putative transcriptional regulator</fullName>
    </submittedName>
</protein>
<evidence type="ECO:0000259" key="1">
    <source>
        <dbReference type="PROSITE" id="PS50943"/>
    </source>
</evidence>
<dbReference type="CDD" id="cd00093">
    <property type="entry name" value="HTH_XRE"/>
    <property type="match status" value="1"/>
</dbReference>
<accession>A0A1R4H114</accession>
<dbReference type="Gene3D" id="1.10.260.40">
    <property type="entry name" value="lambda repressor-like DNA-binding domains"/>
    <property type="match status" value="1"/>
</dbReference>
<dbReference type="Pfam" id="PF01381">
    <property type="entry name" value="HTH_3"/>
    <property type="match status" value="1"/>
</dbReference>
<proteinExistence type="predicted"/>
<keyword evidence="3" id="KW-1185">Reference proteome</keyword>
<dbReference type="OrthoDB" id="9156632at2"/>
<dbReference type="EMBL" id="FUKJ01000045">
    <property type="protein sequence ID" value="SJM89896.1"/>
    <property type="molecule type" value="Genomic_DNA"/>
</dbReference>
<name>A0A1R4H114_9GAMM</name>
<dbReference type="GO" id="GO:0003677">
    <property type="term" value="F:DNA binding"/>
    <property type="evidence" value="ECO:0007669"/>
    <property type="project" value="InterPro"/>
</dbReference>
<organism evidence="2 3">
    <name type="scientific">Crenothrix polyspora</name>
    <dbReference type="NCBI Taxonomy" id="360316"/>
    <lineage>
        <taxon>Bacteria</taxon>
        <taxon>Pseudomonadati</taxon>
        <taxon>Pseudomonadota</taxon>
        <taxon>Gammaproteobacteria</taxon>
        <taxon>Methylococcales</taxon>
        <taxon>Crenotrichaceae</taxon>
        <taxon>Crenothrix</taxon>
    </lineage>
</organism>
<dbReference type="AlphaFoldDB" id="A0A1R4H114"/>
<dbReference type="InterPro" id="IPR010982">
    <property type="entry name" value="Lambda_DNA-bd_dom_sf"/>
</dbReference>
<dbReference type="Proteomes" id="UP000195442">
    <property type="component" value="Unassembled WGS sequence"/>
</dbReference>
<dbReference type="SMART" id="SM00530">
    <property type="entry name" value="HTH_XRE"/>
    <property type="match status" value="1"/>
</dbReference>
<evidence type="ECO:0000313" key="3">
    <source>
        <dbReference type="Proteomes" id="UP000195442"/>
    </source>
</evidence>
<dbReference type="RefSeq" id="WP_087145845.1">
    <property type="nucleotide sequence ID" value="NZ_FUKJ01000045.1"/>
</dbReference>
<gene>
    <name evidence="2" type="ORF">CRENPOLYSF2_1390010</name>
</gene>
<feature type="domain" description="HTH cro/C1-type" evidence="1">
    <location>
        <begin position="8"/>
        <end position="64"/>
    </location>
</feature>
<evidence type="ECO:0000313" key="2">
    <source>
        <dbReference type="EMBL" id="SJM89896.1"/>
    </source>
</evidence>
<reference evidence="3" key="1">
    <citation type="submission" date="2017-02" db="EMBL/GenBank/DDBJ databases">
        <authorList>
            <person name="Daims H."/>
        </authorList>
    </citation>
    <scope>NUCLEOTIDE SEQUENCE [LARGE SCALE GENOMIC DNA]</scope>
</reference>